<dbReference type="InterPro" id="IPR013762">
    <property type="entry name" value="Integrase-like_cat_sf"/>
</dbReference>
<sequence>MTRARRLGGESRHLERSPYLLSHAGGACSRWASTMRSTYAGGSTVPKGYAGSVRRAASASPAKARGPPSQLHMVGMAFPVRDELEQGKKRMAAVPWAAGPDAAAEAAPAAAAAAPAAAPAAALQAAHAAASAPGAPGAEEPRPEAHLAALRSVLRGRGAGAFAGLGRRLRAAGGPGGGVTRGGFEQACLEEDLGIPQAAAGSVWSHLGGEAGRGELMRALCGPMSARRQVAVEAAFAALDAERQGSVDAGELLLRYNAAALPEVKCGEVDAVDALKRFALGIDVGGLRGGRAELADFLCYYGAVSACTDSDEQFDAVLSSAWQPAAAGGAGTFVQQHVEVHVHVASGADAAQAGRAAAEAAAAVLGGTPCGAGASPAKQAPEVGAAARRGRAGGSQAPARAPRPEGWAYAVWRHPLRPELRGVHCGGGAAWRELAATLPGGRYTFSSGVRLRRYASEPAAVAGYEAEAAKHEAPLPAPLFDVLAPRLVDVSVVHRGLSADGAGVAVPIVPIRKAGSVLTIAIPADVCPWLSPHFAALGDPVHFLPAVDGQMATVAFVRVSSEGGAWMEPATGSGHWAGDGRWPAARALVSLAASLPAAVADDDINPERGYSSALVPAPHALSPEDLDAVLGGALGFGPWRGPLRLRWPPPRPEPGGEDQIVGPDGQGLPGIVTPPNGGAAAAASAPWEPLPPPEPPARAGGAARAARLQDSAAAAARAVTPQAKVAALAAGRARAARGRAGPASSAEEEDSAAESRRGPARPRPPAASGRATVASLAAVLERLEASNQDALRRMALLETVGRPPAGGAGPVGAAEPALGEAAPALPAAAPLHPQVLGPARGAAAEQAAVQWALQAAVAPPLARFGQPVGLASPLPVGAVPAAAGAAARGPHAGAAAGRASEMPLNAVQVAQARASYARAHGVPLADVAEGEVRRSAEGIFAWCQAGAGVPAAGRVDAVAAAPPPPAGASPAELAAHWAAVAELQRMPAGAVPDALAGLWQPGLDDGSAAAGKMPGPRGAASMEMLRRDLQARPAAWSAMNKRNAEVALAGTSDDPDPRVRSLVEFVVRTGTINRGNRTAAYLGFGIARVADLLARGQLEAAEAVILLLLTALEQAQRDNGRWQLAWLLTHLPEPPWSQMTTGSSGSVDSLRPFGHLAEPTWATAAMAYTKGAASLAEIRKKFNDDRGGGKKAGLPRVQIGMVRRVLQARTSLAYYLYSCMHFSGTPSDSPARTCLKLFPMAPPYSWTIGAPPYSSPRCRGRWKKAQVAKLQVNLIVVACSFLALGSRRRCPDAYRAGMGLSEVQRERLPHLLALAKQRGRAPYHMSGRGKMKLQSLLEFGMQLRGAAPEQQVRAPPPLAVAAPFVASRATFCKQEARFDPLYHLPVFEAAAYLDPSGSMNQIVEFASDSDRSHKLYLARPDEVDMGQACKLIPVYRDQHRDRIAWDRRIRNAAEHALQSGSQRLVSGHALSDYELNEGFVPVLFAEDVADFNPAFDSTPAKACAARRAELGEHCVACVASLLMGDLSAIDFAQGAHEAVLQAGGSLADAVRVQRHRHFPRGARAELLQIDDRIGLGQRARGSRQLPRELVQSFAGAREQCAQVGLRAADDKRVAGASAGFALEAEVLSSGHIGAERLRRAGLALLSSGIAAHGLATGALLRRAVASWVHVVGFRRPAMCLLDEVFRALPAVPLDDDVFELNAGARQELMLLPMLAPTLVTNLKAKVASRVMHSDASHHFMAAVEADVAQTVVREIWRHRDQRGWHTQLTMKEVAYIRAHKRLEDRAWLQDVDEELRPGAKVPRWHLLEVFDVLEVCSGRDAPWSSAHAAAGLRVGPRIDPETHPLWDLRSVRIVEWILFLIINGRVAYVHCAPPCATFSLARQPRLRSRAQPLGLDPTDPATRLGTVLLYRVLLILWTALKCDRLGSMEHPAGAYSWCVPALRSLLAKPGCGSLDFAACAFGAPYQKPTRLGLVSGGFLQPLSRPCVHGRRARSRPLVGAARAAPAAAYTAELCAIWAELTRAHLAARAPLGGPEQAPAAAGGRLEQPFVNDLIRCCRWRASTCDPCPPATHINRLEVRAHLRARAKAARQQPGTRQPFLLDSTVAPGACSKGRSASHALNDDLKVGLPDVLGFDVYPGCVAPPSATPPAWWRSAVAGDLRSLDQWTRVPRQRRAESEWRRMTFKLLLWTQKDFDSTLGYPGEGPASVASGGCRLIAVVWISVMMMTSGARVAGEPPDPRPAVDLRLRPQTGAKTAQMRRLLLKQFETWLLALDGGCSVAELVVQLPRVVSNIVASYGQVHYSRGRSLKHYTKTINNAIVDVERSLRRHLGAAWDVSQAWQYAVPTRHRFPTPLPVLRALVALALSWRWIDMAVLVFLAFTCMLRPGEAHGLTYSDILLPSQLMADNEVCYVKVREPKARWAVARMEHARCDEVALVRLLEVLAAGQPPGKKIFSGSYQQFRRCHDALVHFFGVAATEAHGLTPASHRGGGATFFFQQSEDLPRTQWRGRWRQLKSMEIYIQEVAAVAFVPDLSQASRELVGSFAAALPGLLARAVASPVRGKN</sequence>
<gene>
    <name evidence="7" type="ORF">PCOR1329_LOCUS43129</name>
</gene>
<keyword evidence="3" id="KW-0106">Calcium</keyword>
<keyword evidence="8" id="KW-1185">Reference proteome</keyword>
<evidence type="ECO:0000256" key="6">
    <source>
        <dbReference type="SAM" id="MobiDB-lite"/>
    </source>
</evidence>
<evidence type="ECO:0000256" key="5">
    <source>
        <dbReference type="SAM" id="Coils"/>
    </source>
</evidence>
<organism evidence="7 8">
    <name type="scientific">Prorocentrum cordatum</name>
    <dbReference type="NCBI Taxonomy" id="2364126"/>
    <lineage>
        <taxon>Eukaryota</taxon>
        <taxon>Sar</taxon>
        <taxon>Alveolata</taxon>
        <taxon>Dinophyceae</taxon>
        <taxon>Prorocentrales</taxon>
        <taxon>Prorocentraceae</taxon>
        <taxon>Prorocentrum</taxon>
    </lineage>
</organism>
<feature type="compositionally biased region" description="Low complexity" evidence="6">
    <location>
        <begin position="736"/>
        <end position="745"/>
    </location>
</feature>
<feature type="region of interest" description="Disordered" evidence="6">
    <location>
        <begin position="673"/>
        <end position="705"/>
    </location>
</feature>
<evidence type="ECO:0008006" key="9">
    <source>
        <dbReference type="Google" id="ProtNLM"/>
    </source>
</evidence>
<accession>A0ABN9TX02</accession>
<evidence type="ECO:0000256" key="2">
    <source>
        <dbReference type="ARBA" id="ARBA00022737"/>
    </source>
</evidence>
<feature type="region of interest" description="Disordered" evidence="6">
    <location>
        <begin position="375"/>
        <end position="401"/>
    </location>
</feature>
<dbReference type="EMBL" id="CAUYUJ010015181">
    <property type="protein sequence ID" value="CAK0850835.1"/>
    <property type="molecule type" value="Genomic_DNA"/>
</dbReference>
<dbReference type="InterPro" id="IPR051581">
    <property type="entry name" value="Ca-bind"/>
</dbReference>
<evidence type="ECO:0000313" key="7">
    <source>
        <dbReference type="EMBL" id="CAK0850835.1"/>
    </source>
</evidence>
<keyword evidence="4" id="KW-0233">DNA recombination</keyword>
<evidence type="ECO:0000256" key="4">
    <source>
        <dbReference type="ARBA" id="ARBA00023172"/>
    </source>
</evidence>
<dbReference type="Gene3D" id="1.10.443.10">
    <property type="entry name" value="Intergrase catalytic core"/>
    <property type="match status" value="1"/>
</dbReference>
<feature type="region of interest" description="Disordered" evidence="6">
    <location>
        <begin position="736"/>
        <end position="770"/>
    </location>
</feature>
<dbReference type="Proteomes" id="UP001189429">
    <property type="component" value="Unassembled WGS sequence"/>
</dbReference>
<evidence type="ECO:0000313" key="8">
    <source>
        <dbReference type="Proteomes" id="UP001189429"/>
    </source>
</evidence>
<proteinExistence type="predicted"/>
<feature type="coiled-coil region" evidence="5">
    <location>
        <begin position="773"/>
        <end position="800"/>
    </location>
</feature>
<keyword evidence="1" id="KW-0479">Metal-binding</keyword>
<name>A0ABN9TX02_9DINO</name>
<comment type="caution">
    <text evidence="7">The sequence shown here is derived from an EMBL/GenBank/DDBJ whole genome shotgun (WGS) entry which is preliminary data.</text>
</comment>
<evidence type="ECO:0000256" key="3">
    <source>
        <dbReference type="ARBA" id="ARBA00022837"/>
    </source>
</evidence>
<dbReference type="PROSITE" id="PS51257">
    <property type="entry name" value="PROKAR_LIPOPROTEIN"/>
    <property type="match status" value="1"/>
</dbReference>
<dbReference type="PANTHER" id="PTHR34524:SF6">
    <property type="entry name" value="CALCYPHOSINE LIKE"/>
    <property type="match status" value="1"/>
</dbReference>
<keyword evidence="5" id="KW-0175">Coiled coil</keyword>
<dbReference type="PANTHER" id="PTHR34524">
    <property type="entry name" value="CALCYPHOSIN"/>
    <property type="match status" value="1"/>
</dbReference>
<keyword evidence="2" id="KW-0677">Repeat</keyword>
<reference evidence="7" key="1">
    <citation type="submission" date="2023-10" db="EMBL/GenBank/DDBJ databases">
        <authorList>
            <person name="Chen Y."/>
            <person name="Shah S."/>
            <person name="Dougan E. K."/>
            <person name="Thang M."/>
            <person name="Chan C."/>
        </authorList>
    </citation>
    <scope>NUCLEOTIDE SEQUENCE [LARGE SCALE GENOMIC DNA]</scope>
</reference>
<feature type="compositionally biased region" description="Low complexity" evidence="6">
    <location>
        <begin position="674"/>
        <end position="687"/>
    </location>
</feature>
<dbReference type="InterPro" id="IPR011010">
    <property type="entry name" value="DNA_brk_join_enz"/>
</dbReference>
<dbReference type="Gene3D" id="1.10.238.10">
    <property type="entry name" value="EF-hand"/>
    <property type="match status" value="1"/>
</dbReference>
<protein>
    <recommendedName>
        <fullName evidence="9">Calmodulin</fullName>
    </recommendedName>
</protein>
<evidence type="ECO:0000256" key="1">
    <source>
        <dbReference type="ARBA" id="ARBA00022723"/>
    </source>
</evidence>
<dbReference type="SUPFAM" id="SSF56349">
    <property type="entry name" value="DNA breaking-rejoining enzymes"/>
    <property type="match status" value="1"/>
</dbReference>